<dbReference type="SUPFAM" id="SSF141072">
    <property type="entry name" value="CalX-like"/>
    <property type="match status" value="1"/>
</dbReference>
<dbReference type="InterPro" id="IPR012334">
    <property type="entry name" value="Pectin_lyas_fold"/>
</dbReference>
<evidence type="ECO:0000313" key="2">
    <source>
        <dbReference type="Proteomes" id="UP001501705"/>
    </source>
</evidence>
<reference evidence="1 2" key="1">
    <citation type="journal article" date="2019" name="Int. J. Syst. Evol. Microbiol.">
        <title>The Global Catalogue of Microorganisms (GCM) 10K type strain sequencing project: providing services to taxonomists for standard genome sequencing and annotation.</title>
        <authorList>
            <consortium name="The Broad Institute Genomics Platform"/>
            <consortium name="The Broad Institute Genome Sequencing Center for Infectious Disease"/>
            <person name="Wu L."/>
            <person name="Ma J."/>
        </authorList>
    </citation>
    <scope>NUCLEOTIDE SEQUENCE [LARGE SCALE GENOMIC DNA]</scope>
    <source>
        <strain evidence="1 2">JCM 15572</strain>
    </source>
</reference>
<proteinExistence type="predicted"/>
<sequence length="640" mass="65909">MPAEDNGYSRRAFLITSAAAAGAVAGPSLLQPSAAAAVPARPMVADASQTFVVTRNGSDTSVIQAQLDLAATTVSSGVATVIVPYDGQDWMTDPLFVGWHPTTDYFRTGAAQLHLILEPGVVVKAQAAATIPAATRMLTIGGNANARPTAGNHGYSAWGVVITGYGAVFDGNDPNHTRCNDLAYQQNSAICMFSAGNVLIEGLTLRNASGDGIQIQPAKNNASINNYCGGDAGAGPIHIVNVTCDNNGRNGMSVAAVDGLLVTGSAFTGSDSGTNASGQFNAGPCAGIDFEPDQPWTYSGGTITEYGRLSNILVQDCVMENNVNCGVQYQGAHLKTATDIPNIGITLDRVRLGAQKRSSAAGGAWTYPNFLLAGDGQSAIGGNLTMQYSMIATSPIQRSLLIANNWSGSIPTDGSVQPADGTLLSLNNSVCFDWNNVPNATGDHVIDIWSYDYSNGGPVDYGHVAFNQFMVMTAVGNDNFLKAVDAPSGGGGVANISGTLHVVDPNGATSSFGANPRNVTCTIDATTALPASTVTMAMTPATVAPGQQITLTVTRSSADVSRPLAVTYALSGTAKARYDYDGIPGVVVIPAGQTSRSVTFTARRFDSGTDTRTATVTLTTTPSVSTYTLGAAKTATTSIT</sequence>
<dbReference type="SMART" id="SM00710">
    <property type="entry name" value="PbH1"/>
    <property type="match status" value="4"/>
</dbReference>
<dbReference type="EMBL" id="BAAAPH010000004">
    <property type="protein sequence ID" value="GAA1560811.1"/>
    <property type="molecule type" value="Genomic_DNA"/>
</dbReference>
<keyword evidence="2" id="KW-1185">Reference proteome</keyword>
<dbReference type="SUPFAM" id="SSF51126">
    <property type="entry name" value="Pectin lyase-like"/>
    <property type="match status" value="1"/>
</dbReference>
<dbReference type="Gene3D" id="2.60.40.2030">
    <property type="match status" value="1"/>
</dbReference>
<dbReference type="RefSeq" id="WP_344232822.1">
    <property type="nucleotide sequence ID" value="NZ_BAAAPH010000004.1"/>
</dbReference>
<dbReference type="Proteomes" id="UP001501705">
    <property type="component" value="Unassembled WGS sequence"/>
</dbReference>
<organism evidence="1 2">
    <name type="scientific">Kribbella hippodromi</name>
    <dbReference type="NCBI Taxonomy" id="434347"/>
    <lineage>
        <taxon>Bacteria</taxon>
        <taxon>Bacillati</taxon>
        <taxon>Actinomycetota</taxon>
        <taxon>Actinomycetes</taxon>
        <taxon>Propionibacteriales</taxon>
        <taxon>Kribbellaceae</taxon>
        <taxon>Kribbella</taxon>
    </lineage>
</organism>
<dbReference type="InterPro" id="IPR011050">
    <property type="entry name" value="Pectin_lyase_fold/virulence"/>
</dbReference>
<dbReference type="InterPro" id="IPR006626">
    <property type="entry name" value="PbH1"/>
</dbReference>
<dbReference type="Gene3D" id="2.160.20.10">
    <property type="entry name" value="Single-stranded right-handed beta-helix, Pectin lyase-like"/>
    <property type="match status" value="1"/>
</dbReference>
<evidence type="ECO:0008006" key="3">
    <source>
        <dbReference type="Google" id="ProtNLM"/>
    </source>
</evidence>
<comment type="caution">
    <text evidence="1">The sequence shown here is derived from an EMBL/GenBank/DDBJ whole genome shotgun (WGS) entry which is preliminary data.</text>
</comment>
<protein>
    <recommendedName>
        <fullName evidence="3">Right-handed parallel beta-helix repeat-containing protein</fullName>
    </recommendedName>
</protein>
<dbReference type="InterPro" id="IPR006311">
    <property type="entry name" value="TAT_signal"/>
</dbReference>
<gene>
    <name evidence="1" type="ORF">GCM10009804_17010</name>
</gene>
<evidence type="ECO:0000313" key="1">
    <source>
        <dbReference type="EMBL" id="GAA1560811.1"/>
    </source>
</evidence>
<dbReference type="PROSITE" id="PS51318">
    <property type="entry name" value="TAT"/>
    <property type="match status" value="1"/>
</dbReference>
<dbReference type="InterPro" id="IPR038081">
    <property type="entry name" value="CalX-like_sf"/>
</dbReference>
<accession>A0ABN2CN28</accession>
<name>A0ABN2CN28_9ACTN</name>